<dbReference type="InterPro" id="IPR016161">
    <property type="entry name" value="Ald_DH/histidinol_DH"/>
</dbReference>
<gene>
    <name evidence="13" type="ORF">OC846_006009</name>
</gene>
<evidence type="ECO:0000256" key="9">
    <source>
        <dbReference type="RuleBase" id="RU003345"/>
    </source>
</evidence>
<proteinExistence type="inferred from homology"/>
<dbReference type="SUPFAM" id="SSF53720">
    <property type="entry name" value="ALDH-like"/>
    <property type="match status" value="1"/>
</dbReference>
<keyword evidence="4 11" id="KW-1133">Transmembrane helix</keyword>
<evidence type="ECO:0000313" key="13">
    <source>
        <dbReference type="EMBL" id="KAK0544620.1"/>
    </source>
</evidence>
<evidence type="ECO:0000256" key="7">
    <source>
        <dbReference type="ARBA" id="ARBA00023136"/>
    </source>
</evidence>
<feature type="region of interest" description="Disordered" evidence="10">
    <location>
        <begin position="228"/>
        <end position="287"/>
    </location>
</feature>
<dbReference type="InterPro" id="IPR016162">
    <property type="entry name" value="Ald_DH_N"/>
</dbReference>
<dbReference type="SUPFAM" id="SSF144091">
    <property type="entry name" value="Rhomboid-like"/>
    <property type="match status" value="1"/>
</dbReference>
<comment type="subcellular location">
    <subcellularLocation>
        <location evidence="1">Membrane</location>
        <topology evidence="1">Multi-pass membrane protein</topology>
    </subcellularLocation>
</comment>
<comment type="similarity">
    <text evidence="2 9">Belongs to the aldehyde dehydrogenase family.</text>
</comment>
<evidence type="ECO:0000256" key="8">
    <source>
        <dbReference type="PROSITE-ProRule" id="PRU10007"/>
    </source>
</evidence>
<dbReference type="PANTHER" id="PTHR43860:SF2">
    <property type="entry name" value="BETAINE ALDEHYDE DEHYDROGENASE-RELATED"/>
    <property type="match status" value="1"/>
</dbReference>
<dbReference type="GO" id="GO:0016620">
    <property type="term" value="F:oxidoreductase activity, acting on the aldehyde or oxo group of donors, NAD or NADP as acceptor"/>
    <property type="evidence" value="ECO:0007669"/>
    <property type="project" value="InterPro"/>
</dbReference>
<dbReference type="InterPro" id="IPR007599">
    <property type="entry name" value="DER1"/>
</dbReference>
<feature type="transmembrane region" description="Helical" evidence="11">
    <location>
        <begin position="13"/>
        <end position="39"/>
    </location>
</feature>
<dbReference type="InterPro" id="IPR035952">
    <property type="entry name" value="Rhomboid-like_sf"/>
</dbReference>
<keyword evidence="14" id="KW-1185">Reference proteome</keyword>
<sequence length="1001" mass="106365">MDELNKIPPVSRFLLLGTLGITVPVILKLISPTPFVLYWPWIQQRFHVWRLVTSFFMAGGGIQLIFDMIALFRSSTALEEGEPFYRSTSTYAWTLTLTNALIILLNQPLGSAVLFRPMLYAITTFWSRAYRSASVNLFGIVNVPAPYLPYTYLVLDVLMGGPHAAITSGTGILAAYAIHYIRDEIPRPPPGSRLASSGSLFKRMTEVVQRFVCEPPLALQRLLPDSIDPVSGAGGAPPSSTSAPTTGDGRAVRSTPFGTAFAPRGRAFGSAPVAPPTAGSSISASASTGSGGGWLGGLFGSSSASAGGSSSRAAPSSEAARRQAMLDAIERRERAARADSIAGRAQAGRTSTSTQAPTSSAGSSSLAQSNRSSETSALAASAHNSAVRRTAASTSQSGANDNIRTFAFGSAKKDDKEPELDASGSGGRVAEERKGGNGDRGGTANTEDDEKGAGPQTFAGTGPPSTRSMLLVTQLRPFLLRTKLPQMVDAFHSSSGPWQQSAGAVIKPTSTPASDPTLYINGKWTHSDNNLSRATVNPFDGSVIAHVSEASANNTKQAIQAARRFFDGSAWPRKSFSSRSDFLLRVADLLQRDREVLAHTEVTDTGKTIGEAYTDVDDVTAVFRYYAEEAKKLDKPRTVTEGVPESARSQIVAEPVGVPLLQVCWKLAPALVAGNAVIIKPSEVTPLSTIHLVKILIECGYPVGSVQLLTAGGAEIGSILTESPDVDLVSFTGGLQTGRAVIRSCAETIKRCTVELGGKNPNIVFADVDLDIAIDTVTTAVFVHSGQVCSSGTRLIVEESIADALVAGVVAKARKIVLGNGLDPKAETGPLVSAAHLEKVKAYIELGKQEGAELLCGGTQPDPKAHPDLSKGFFFLPTVLDKCNRDMEIVKAETFGPILTVERFKDGDEEHAIFLGNDTKYGLAAGVQSKDTARAERVARRLRHGTVWQNTYGAYTPRAEWGGFGLSGNGRELGEKGLDEYIELKHMYTETKPALMQWFKG</sequence>
<dbReference type="GO" id="GO:0016020">
    <property type="term" value="C:membrane"/>
    <property type="evidence" value="ECO:0007669"/>
    <property type="project" value="UniProtKB-SubCell"/>
</dbReference>
<accession>A0AAN6GK85</accession>
<protein>
    <recommendedName>
        <fullName evidence="12">Aldehyde dehydrogenase domain-containing protein</fullName>
    </recommendedName>
</protein>
<dbReference type="Gene3D" id="3.40.605.10">
    <property type="entry name" value="Aldehyde Dehydrogenase, Chain A, domain 1"/>
    <property type="match status" value="1"/>
</dbReference>
<dbReference type="Gene3D" id="1.20.1540.10">
    <property type="entry name" value="Rhomboid-like"/>
    <property type="match status" value="1"/>
</dbReference>
<evidence type="ECO:0000259" key="12">
    <source>
        <dbReference type="Pfam" id="PF00171"/>
    </source>
</evidence>
<feature type="compositionally biased region" description="Low complexity" evidence="10">
    <location>
        <begin position="278"/>
        <end position="287"/>
    </location>
</feature>
<evidence type="ECO:0000256" key="3">
    <source>
        <dbReference type="ARBA" id="ARBA00022692"/>
    </source>
</evidence>
<feature type="domain" description="Aldehyde dehydrogenase" evidence="12">
    <location>
        <begin position="524"/>
        <end position="986"/>
    </location>
</feature>
<evidence type="ECO:0000256" key="10">
    <source>
        <dbReference type="SAM" id="MobiDB-lite"/>
    </source>
</evidence>
<feature type="transmembrane region" description="Helical" evidence="11">
    <location>
        <begin position="51"/>
        <end position="72"/>
    </location>
</feature>
<feature type="transmembrane region" description="Helical" evidence="11">
    <location>
        <begin position="135"/>
        <end position="155"/>
    </location>
</feature>
<dbReference type="Pfam" id="PF04511">
    <property type="entry name" value="DER1"/>
    <property type="match status" value="1"/>
</dbReference>
<dbReference type="InterPro" id="IPR016163">
    <property type="entry name" value="Ald_DH_C"/>
</dbReference>
<keyword evidence="3 11" id="KW-0812">Transmembrane</keyword>
<dbReference type="Gene3D" id="3.40.309.10">
    <property type="entry name" value="Aldehyde Dehydrogenase, Chain A, domain 2"/>
    <property type="match status" value="1"/>
</dbReference>
<evidence type="ECO:0000256" key="5">
    <source>
        <dbReference type="ARBA" id="ARBA00023002"/>
    </source>
</evidence>
<evidence type="ECO:0000256" key="11">
    <source>
        <dbReference type="SAM" id="Phobius"/>
    </source>
</evidence>
<feature type="region of interest" description="Disordered" evidence="10">
    <location>
        <begin position="304"/>
        <end position="323"/>
    </location>
</feature>
<feature type="compositionally biased region" description="Low complexity" evidence="10">
    <location>
        <begin position="304"/>
        <end position="318"/>
    </location>
</feature>
<comment type="caution">
    <text evidence="13">The sequence shown here is derived from an EMBL/GenBank/DDBJ whole genome shotgun (WGS) entry which is preliminary data.</text>
</comment>
<dbReference type="InterPro" id="IPR029510">
    <property type="entry name" value="Ald_DH_CS_GLU"/>
</dbReference>
<feature type="compositionally biased region" description="Low complexity" evidence="10">
    <location>
        <begin position="236"/>
        <end position="247"/>
    </location>
</feature>
<name>A0AAN6GK85_9BASI</name>
<feature type="compositionally biased region" description="Polar residues" evidence="10">
    <location>
        <begin position="391"/>
        <end position="403"/>
    </location>
</feature>
<evidence type="ECO:0000256" key="2">
    <source>
        <dbReference type="ARBA" id="ARBA00009986"/>
    </source>
</evidence>
<keyword evidence="7 11" id="KW-0472">Membrane</keyword>
<keyword evidence="5 9" id="KW-0560">Oxidoreductase</keyword>
<feature type="region of interest" description="Disordered" evidence="10">
    <location>
        <begin position="332"/>
        <end position="467"/>
    </location>
</feature>
<dbReference type="FunFam" id="3.40.309.10:FF:000012">
    <property type="entry name" value="Betaine aldehyde dehydrogenase"/>
    <property type="match status" value="1"/>
</dbReference>
<evidence type="ECO:0000256" key="4">
    <source>
        <dbReference type="ARBA" id="ARBA00022989"/>
    </source>
</evidence>
<feature type="transmembrane region" description="Helical" evidence="11">
    <location>
        <begin position="92"/>
        <end position="115"/>
    </location>
</feature>
<feature type="compositionally biased region" description="Low complexity" evidence="10">
    <location>
        <begin position="350"/>
        <end position="373"/>
    </location>
</feature>
<dbReference type="InterPro" id="IPR015590">
    <property type="entry name" value="Aldehyde_DH_dom"/>
</dbReference>
<dbReference type="AlphaFoldDB" id="A0AAN6GK85"/>
<keyword evidence="6" id="KW-0520">NAD</keyword>
<feature type="compositionally biased region" description="Polar residues" evidence="10">
    <location>
        <begin position="374"/>
        <end position="384"/>
    </location>
</feature>
<feature type="active site" evidence="8">
    <location>
        <position position="755"/>
    </location>
</feature>
<dbReference type="Proteomes" id="UP001176517">
    <property type="component" value="Unassembled WGS sequence"/>
</dbReference>
<evidence type="ECO:0000256" key="1">
    <source>
        <dbReference type="ARBA" id="ARBA00004141"/>
    </source>
</evidence>
<dbReference type="EMBL" id="JAPDMZ010000272">
    <property type="protein sequence ID" value="KAK0544620.1"/>
    <property type="molecule type" value="Genomic_DNA"/>
</dbReference>
<organism evidence="13 14">
    <name type="scientific">Tilletia horrida</name>
    <dbReference type="NCBI Taxonomy" id="155126"/>
    <lineage>
        <taxon>Eukaryota</taxon>
        <taxon>Fungi</taxon>
        <taxon>Dikarya</taxon>
        <taxon>Basidiomycota</taxon>
        <taxon>Ustilaginomycotina</taxon>
        <taxon>Exobasidiomycetes</taxon>
        <taxon>Tilletiales</taxon>
        <taxon>Tilletiaceae</taxon>
        <taxon>Tilletia</taxon>
    </lineage>
</organism>
<dbReference type="Pfam" id="PF00171">
    <property type="entry name" value="Aldedh"/>
    <property type="match status" value="1"/>
</dbReference>
<evidence type="ECO:0000256" key="6">
    <source>
        <dbReference type="ARBA" id="ARBA00023027"/>
    </source>
</evidence>
<dbReference type="PANTHER" id="PTHR43860">
    <property type="entry name" value="BETAINE ALDEHYDE DEHYDROGENASE"/>
    <property type="match status" value="1"/>
</dbReference>
<evidence type="ECO:0000313" key="14">
    <source>
        <dbReference type="Proteomes" id="UP001176517"/>
    </source>
</evidence>
<reference evidence="13" key="1">
    <citation type="journal article" date="2023" name="PhytoFront">
        <title>Draft Genome Resources of Seven Strains of Tilletia horrida, Causal Agent of Kernel Smut of Rice.</title>
        <authorList>
            <person name="Khanal S."/>
            <person name="Antony Babu S."/>
            <person name="Zhou X.G."/>
        </authorList>
    </citation>
    <scope>NUCLEOTIDE SEQUENCE</scope>
    <source>
        <strain evidence="13">TX6</strain>
    </source>
</reference>
<dbReference type="PROSITE" id="PS00687">
    <property type="entry name" value="ALDEHYDE_DEHYDR_GLU"/>
    <property type="match status" value="1"/>
</dbReference>
<dbReference type="FunFam" id="3.40.605.10:FF:000007">
    <property type="entry name" value="NAD/NADP-dependent betaine aldehyde dehydrogenase"/>
    <property type="match status" value="1"/>
</dbReference>